<keyword evidence="3" id="KW-1185">Reference proteome</keyword>
<reference evidence="3" key="1">
    <citation type="submission" date="2017-04" db="EMBL/GenBank/DDBJ databases">
        <authorList>
            <person name="Varghese N."/>
            <person name="Submissions S."/>
        </authorList>
    </citation>
    <scope>NUCLEOTIDE SEQUENCE [LARGE SCALE GENOMIC DNA]</scope>
    <source>
        <strain evidence="3">VKM Ac-2121</strain>
    </source>
</reference>
<dbReference type="Pfam" id="PF01636">
    <property type="entry name" value="APH"/>
    <property type="match status" value="1"/>
</dbReference>
<organism evidence="2 3">
    <name type="scientific">Rathayibacter oskolensis</name>
    <dbReference type="NCBI Taxonomy" id="1891671"/>
    <lineage>
        <taxon>Bacteria</taxon>
        <taxon>Bacillati</taxon>
        <taxon>Actinomycetota</taxon>
        <taxon>Actinomycetes</taxon>
        <taxon>Micrococcales</taxon>
        <taxon>Microbacteriaceae</taxon>
        <taxon>Rathayibacter</taxon>
    </lineage>
</organism>
<dbReference type="SUPFAM" id="SSF56112">
    <property type="entry name" value="Protein kinase-like (PK-like)"/>
    <property type="match status" value="1"/>
</dbReference>
<evidence type="ECO:0000313" key="3">
    <source>
        <dbReference type="Proteomes" id="UP000193711"/>
    </source>
</evidence>
<evidence type="ECO:0000259" key="1">
    <source>
        <dbReference type="Pfam" id="PF01636"/>
    </source>
</evidence>
<feature type="domain" description="Aminoglycoside phosphotransferase" evidence="1">
    <location>
        <begin position="102"/>
        <end position="166"/>
    </location>
</feature>
<gene>
    <name evidence="2" type="ORF">SAMN06295885_2094</name>
</gene>
<proteinExistence type="predicted"/>
<keyword evidence="2" id="KW-0808">Transferase</keyword>
<accession>A0A1X7NWX6</accession>
<dbReference type="EMBL" id="FXBM01000002">
    <property type="protein sequence ID" value="SMH42904.1"/>
    <property type="molecule type" value="Genomic_DNA"/>
</dbReference>
<dbReference type="RefSeq" id="WP_208856930.1">
    <property type="nucleotide sequence ID" value="NZ_FXBM01000002.1"/>
</dbReference>
<dbReference type="STRING" id="1891671.SAMN06295885_2094"/>
<evidence type="ECO:0000313" key="2">
    <source>
        <dbReference type="EMBL" id="SMH42904.1"/>
    </source>
</evidence>
<dbReference type="Gene3D" id="3.90.1200.10">
    <property type="match status" value="1"/>
</dbReference>
<dbReference type="InterPro" id="IPR002575">
    <property type="entry name" value="Aminoglycoside_PTrfase"/>
</dbReference>
<dbReference type="GO" id="GO:0016740">
    <property type="term" value="F:transferase activity"/>
    <property type="evidence" value="ECO:0007669"/>
    <property type="project" value="UniProtKB-KW"/>
</dbReference>
<sequence length="242" mass="26260">MEDALQGGNTTAGVVRVGDTVRRPRSYRSSFIAALLQELQAAELGWAPRYLGVDERGRDSFAYVDGTTTDHPSQRDEAAYRSVGTMLRELHESTRTSPLASGGACVVHGDPGPYNVIVASGLPVALIDWDSAHAGDPLEDVGYAGWTWCVQSVGHIPVADQARRLRELVDGYGAAYAPDVVLTAVEAAQNRIIDAESTIVADTRSGARRRAHAAAAIEWARGDRTQLRRHRETFRIALDRDP</sequence>
<dbReference type="AlphaFoldDB" id="A0A1X7NWX6"/>
<dbReference type="InterPro" id="IPR011009">
    <property type="entry name" value="Kinase-like_dom_sf"/>
</dbReference>
<dbReference type="Proteomes" id="UP000193711">
    <property type="component" value="Unassembled WGS sequence"/>
</dbReference>
<protein>
    <submittedName>
        <fullName evidence="2">Phosphotransferase enzyme family protein</fullName>
    </submittedName>
</protein>
<name>A0A1X7NWX6_9MICO</name>